<dbReference type="Proteomes" id="UP000006251">
    <property type="component" value="Unassembled WGS sequence"/>
</dbReference>
<keyword evidence="2" id="KW-1185">Reference proteome</keyword>
<proteinExistence type="predicted"/>
<dbReference type="EMBL" id="BAEQ01000054">
    <property type="protein sequence ID" value="GAC30296.1"/>
    <property type="molecule type" value="Genomic_DNA"/>
</dbReference>
<comment type="caution">
    <text evidence="1">The sequence shown here is derived from an EMBL/GenBank/DDBJ whole genome shotgun (WGS) entry which is preliminary data.</text>
</comment>
<evidence type="ECO:0000313" key="1">
    <source>
        <dbReference type="EMBL" id="GAC30296.1"/>
    </source>
</evidence>
<sequence>MKHIRDGRYFPYLAVNKKGVIMTPFYLLHILSAKVSSKYSLHTAVATVQILPLTT</sequence>
<organism evidence="1 2">
    <name type="scientific">Brumicola pallidula DSM 14239 = ACAM 615</name>
    <dbReference type="NCBI Taxonomy" id="1121922"/>
    <lineage>
        <taxon>Bacteria</taxon>
        <taxon>Pseudomonadati</taxon>
        <taxon>Pseudomonadota</taxon>
        <taxon>Gammaproteobacteria</taxon>
        <taxon>Alteromonadales</taxon>
        <taxon>Alteromonadaceae</taxon>
        <taxon>Brumicola</taxon>
    </lineage>
</organism>
<dbReference type="AlphaFoldDB" id="K6Z294"/>
<name>K6Z294_9ALTE</name>
<protein>
    <submittedName>
        <fullName evidence="1">Uncharacterized protein</fullName>
    </submittedName>
</protein>
<evidence type="ECO:0000313" key="2">
    <source>
        <dbReference type="Proteomes" id="UP000006251"/>
    </source>
</evidence>
<reference evidence="2" key="1">
    <citation type="journal article" date="2014" name="Environ. Microbiol.">
        <title>Comparative genomics of the marine bacterial genus Glaciecola reveals the high degree of genomic diversity and genomic characteristic for cold adaptation.</title>
        <authorList>
            <person name="Qin Q.L."/>
            <person name="Xie B.B."/>
            <person name="Yu Y."/>
            <person name="Shu Y.L."/>
            <person name="Rong J.C."/>
            <person name="Zhang Y.J."/>
            <person name="Zhao D.L."/>
            <person name="Chen X.L."/>
            <person name="Zhang X.Y."/>
            <person name="Chen B."/>
            <person name="Zhou B.C."/>
            <person name="Zhang Y.Z."/>
        </authorList>
    </citation>
    <scope>NUCLEOTIDE SEQUENCE [LARGE SCALE GENOMIC DNA]</scope>
    <source>
        <strain evidence="2">ACAM 615</strain>
    </source>
</reference>
<gene>
    <name evidence="1" type="ORF">GPAL_3448</name>
</gene>
<accession>K6Z294</accession>